<comment type="caution">
    <text evidence="1">The sequence shown here is derived from an EMBL/GenBank/DDBJ whole genome shotgun (WGS) entry which is preliminary data.</text>
</comment>
<sequence>MRPIVFSCLAVTLVSLAIYSIHSFYSTGSYGAFSAVSSTLPARAQPGLPVVSIGDVFRKF</sequence>
<accession>A0ABW7D579</accession>
<organism evidence="1 2">
    <name type="scientific">Pseudomonas retamae</name>
    <dbReference type="NCBI Taxonomy" id="702110"/>
    <lineage>
        <taxon>Bacteria</taxon>
        <taxon>Pseudomonadati</taxon>
        <taxon>Pseudomonadota</taxon>
        <taxon>Gammaproteobacteria</taxon>
        <taxon>Pseudomonadales</taxon>
        <taxon>Pseudomonadaceae</taxon>
        <taxon>Pseudomonas</taxon>
    </lineage>
</organism>
<dbReference type="Proteomes" id="UP001605918">
    <property type="component" value="Unassembled WGS sequence"/>
</dbReference>
<evidence type="ECO:0000313" key="2">
    <source>
        <dbReference type="Proteomes" id="UP001605918"/>
    </source>
</evidence>
<reference evidence="1 2" key="1">
    <citation type="submission" date="2024-10" db="EMBL/GenBank/DDBJ databases">
        <title>Whole genome of Pseudomonas sp Strain RB5.</title>
        <authorList>
            <person name="Selami N."/>
        </authorList>
    </citation>
    <scope>NUCLEOTIDE SEQUENCE [LARGE SCALE GENOMIC DNA]</scope>
    <source>
        <strain evidence="1 2">RB5</strain>
    </source>
</reference>
<protein>
    <submittedName>
        <fullName evidence="1">Uncharacterized protein</fullName>
    </submittedName>
</protein>
<dbReference type="RefSeq" id="WP_394502436.1">
    <property type="nucleotide sequence ID" value="NZ_JBIEIL010000001.1"/>
</dbReference>
<proteinExistence type="predicted"/>
<name>A0ABW7D579_9PSED</name>
<evidence type="ECO:0000313" key="1">
    <source>
        <dbReference type="EMBL" id="MFG6202998.1"/>
    </source>
</evidence>
<keyword evidence="2" id="KW-1185">Reference proteome</keyword>
<gene>
    <name evidence="1" type="ORF">ACGSLL_01425</name>
</gene>
<dbReference type="EMBL" id="JBIEIL010000001">
    <property type="protein sequence ID" value="MFG6202998.1"/>
    <property type="molecule type" value="Genomic_DNA"/>
</dbReference>